<organism evidence="2 3">
    <name type="scientific">Fictibacillus arsenicus</name>
    <dbReference type="NCBI Taxonomy" id="255247"/>
    <lineage>
        <taxon>Bacteria</taxon>
        <taxon>Bacillati</taxon>
        <taxon>Bacillota</taxon>
        <taxon>Bacilli</taxon>
        <taxon>Bacillales</taxon>
        <taxon>Fictibacillaceae</taxon>
        <taxon>Fictibacillus</taxon>
    </lineage>
</organism>
<dbReference type="PANTHER" id="PTHR38433">
    <property type="match status" value="1"/>
</dbReference>
<dbReference type="Proteomes" id="UP000188597">
    <property type="component" value="Unassembled WGS sequence"/>
</dbReference>
<evidence type="ECO:0000313" key="2">
    <source>
        <dbReference type="EMBL" id="OOE10712.1"/>
    </source>
</evidence>
<dbReference type="PANTHER" id="PTHR38433:SF1">
    <property type="entry name" value="DUF1641 DOMAIN-CONTAINING PROTEIN"/>
    <property type="match status" value="1"/>
</dbReference>
<gene>
    <name evidence="2" type="ORF">UN64_15265</name>
</gene>
<dbReference type="AlphaFoldDB" id="A0A1V3G5L4"/>
<comment type="caution">
    <text evidence="2">The sequence shown here is derived from an EMBL/GenBank/DDBJ whole genome shotgun (WGS) entry which is preliminary data.</text>
</comment>
<feature type="compositionally biased region" description="Basic and acidic residues" evidence="1">
    <location>
        <begin position="159"/>
        <end position="187"/>
    </location>
</feature>
<name>A0A1V3G5L4_9BACL</name>
<feature type="region of interest" description="Disordered" evidence="1">
    <location>
        <begin position="156"/>
        <end position="187"/>
    </location>
</feature>
<accession>A0A1V3G5L4</accession>
<sequence>MAKAIKKVHKLTLSEEEQRTIDLREVEDALVKNKEAIMQTLEIMNHMQDKGILSLLNGLFGQGDKVLDIAVKAMDKPENTNTMKNLLLLLGTLGMINVRQLEPFLLKIDAGIARVAEYKDTEEKTGYFDLVKSLKDPEINRAVTILMQFLKGMGQDTEPYEKTTQDTPEKRTNQTKDKTLEKNGQRS</sequence>
<proteinExistence type="predicted"/>
<evidence type="ECO:0000256" key="1">
    <source>
        <dbReference type="SAM" id="MobiDB-lite"/>
    </source>
</evidence>
<dbReference type="EMBL" id="MQMF01000003">
    <property type="protein sequence ID" value="OOE10712.1"/>
    <property type="molecule type" value="Genomic_DNA"/>
</dbReference>
<evidence type="ECO:0008006" key="4">
    <source>
        <dbReference type="Google" id="ProtNLM"/>
    </source>
</evidence>
<reference evidence="2 3" key="1">
    <citation type="submission" date="2016-11" db="EMBL/GenBank/DDBJ databases">
        <authorList>
            <person name="Jaros S."/>
            <person name="Januszkiewicz K."/>
            <person name="Wedrychowicz H."/>
        </authorList>
    </citation>
    <scope>NUCLEOTIDE SEQUENCE [LARGE SCALE GENOMIC DNA]</scope>
    <source>
        <strain evidence="2 3">Con a/3</strain>
    </source>
</reference>
<dbReference type="Pfam" id="PF07849">
    <property type="entry name" value="DUF1641"/>
    <property type="match status" value="1"/>
</dbReference>
<dbReference type="OrthoDB" id="147801at2"/>
<dbReference type="InterPro" id="IPR012440">
    <property type="entry name" value="DUF1641"/>
</dbReference>
<dbReference type="RefSeq" id="WP_077364297.1">
    <property type="nucleotide sequence ID" value="NZ_MQMF01000003.1"/>
</dbReference>
<evidence type="ECO:0000313" key="3">
    <source>
        <dbReference type="Proteomes" id="UP000188597"/>
    </source>
</evidence>
<protein>
    <recommendedName>
        <fullName evidence="4">DUF1641 domain-containing protein</fullName>
    </recommendedName>
</protein>